<dbReference type="PRINTS" id="PR00455">
    <property type="entry name" value="HTHTETR"/>
</dbReference>
<dbReference type="AlphaFoldDB" id="A0A432W1L9"/>
<dbReference type="InterPro" id="IPR036271">
    <property type="entry name" value="Tet_transcr_reg_TetR-rel_C_sf"/>
</dbReference>
<feature type="domain" description="HTH tetR-type" evidence="5">
    <location>
        <begin position="17"/>
        <end position="77"/>
    </location>
</feature>
<keyword evidence="1" id="KW-0805">Transcription regulation</keyword>
<gene>
    <name evidence="6" type="ORF">CWE09_13830</name>
</gene>
<feature type="DNA-binding region" description="H-T-H motif" evidence="4">
    <location>
        <begin position="40"/>
        <end position="59"/>
    </location>
</feature>
<keyword evidence="3" id="KW-0804">Transcription</keyword>
<dbReference type="Gene3D" id="1.10.357.10">
    <property type="entry name" value="Tetracycline Repressor, domain 2"/>
    <property type="match status" value="1"/>
</dbReference>
<dbReference type="GO" id="GO:0003677">
    <property type="term" value="F:DNA binding"/>
    <property type="evidence" value="ECO:0007669"/>
    <property type="project" value="UniProtKB-UniRule"/>
</dbReference>
<dbReference type="Pfam" id="PF16925">
    <property type="entry name" value="TetR_C_13"/>
    <property type="match status" value="1"/>
</dbReference>
<organism evidence="6 7">
    <name type="scientific">Aliidiomarina minuta</name>
    <dbReference type="NCBI Taxonomy" id="880057"/>
    <lineage>
        <taxon>Bacteria</taxon>
        <taxon>Pseudomonadati</taxon>
        <taxon>Pseudomonadota</taxon>
        <taxon>Gammaproteobacteria</taxon>
        <taxon>Alteromonadales</taxon>
        <taxon>Idiomarinaceae</taxon>
        <taxon>Aliidiomarina</taxon>
    </lineage>
</organism>
<dbReference type="PANTHER" id="PTHR47506:SF1">
    <property type="entry name" value="HTH-TYPE TRANSCRIPTIONAL REGULATOR YJDC"/>
    <property type="match status" value="1"/>
</dbReference>
<dbReference type="PANTHER" id="PTHR47506">
    <property type="entry name" value="TRANSCRIPTIONAL REGULATORY PROTEIN"/>
    <property type="match status" value="1"/>
</dbReference>
<dbReference type="Pfam" id="PF00440">
    <property type="entry name" value="TetR_N"/>
    <property type="match status" value="1"/>
</dbReference>
<dbReference type="Proteomes" id="UP000288293">
    <property type="component" value="Unassembled WGS sequence"/>
</dbReference>
<evidence type="ECO:0000256" key="2">
    <source>
        <dbReference type="ARBA" id="ARBA00023125"/>
    </source>
</evidence>
<evidence type="ECO:0000256" key="4">
    <source>
        <dbReference type="PROSITE-ProRule" id="PRU00335"/>
    </source>
</evidence>
<dbReference type="InterPro" id="IPR009057">
    <property type="entry name" value="Homeodomain-like_sf"/>
</dbReference>
<dbReference type="InterPro" id="IPR001647">
    <property type="entry name" value="HTH_TetR"/>
</dbReference>
<reference evidence="6 7" key="1">
    <citation type="journal article" date="2011" name="Front. Microbiol.">
        <title>Genomic signatures of strain selection and enhancement in Bacillus atrophaeus var. globigii, a historical biowarfare simulant.</title>
        <authorList>
            <person name="Gibbons H.S."/>
            <person name="Broomall S.M."/>
            <person name="McNew L.A."/>
            <person name="Daligault H."/>
            <person name="Chapman C."/>
            <person name="Bruce D."/>
            <person name="Karavis M."/>
            <person name="Krepps M."/>
            <person name="McGregor P.A."/>
            <person name="Hong C."/>
            <person name="Park K.H."/>
            <person name="Akmal A."/>
            <person name="Feldman A."/>
            <person name="Lin J.S."/>
            <person name="Chang W.E."/>
            <person name="Higgs B.W."/>
            <person name="Demirev P."/>
            <person name="Lindquist J."/>
            <person name="Liem A."/>
            <person name="Fochler E."/>
            <person name="Read T.D."/>
            <person name="Tapia R."/>
            <person name="Johnson S."/>
            <person name="Bishop-Lilly K.A."/>
            <person name="Detter C."/>
            <person name="Han C."/>
            <person name="Sozhamannan S."/>
            <person name="Rosenzweig C.N."/>
            <person name="Skowronski E.W."/>
        </authorList>
    </citation>
    <scope>NUCLEOTIDE SEQUENCE [LARGE SCALE GENOMIC DNA]</scope>
    <source>
        <strain evidence="6 7">MLST1</strain>
    </source>
</reference>
<dbReference type="EMBL" id="PIPL01000004">
    <property type="protein sequence ID" value="RUO23006.1"/>
    <property type="molecule type" value="Genomic_DNA"/>
</dbReference>
<dbReference type="OrthoDB" id="270177at2"/>
<proteinExistence type="predicted"/>
<keyword evidence="2 4" id="KW-0238">DNA-binding</keyword>
<evidence type="ECO:0000313" key="7">
    <source>
        <dbReference type="Proteomes" id="UP000288293"/>
    </source>
</evidence>
<sequence length="204" mass="22295">MSVCKKKCRISVGRPRAFDVDNALEQALDVFWRKGYEGTSMADLTQAMGINKPSLYATFGNKEALFLKAIKLYEERPGAFFYSALKQPTAYEVAERILYGAACSMADSDHPQGCVIVQGALSCSEESDSVKKALIELRCEGGEALHNRFLQAQKEGDLPADVDAKVLSRYLGTVVQGMAIQATNGASSEQLKEVAELTLQNFPQ</sequence>
<evidence type="ECO:0000313" key="6">
    <source>
        <dbReference type="EMBL" id="RUO23006.1"/>
    </source>
</evidence>
<dbReference type="SUPFAM" id="SSF46689">
    <property type="entry name" value="Homeodomain-like"/>
    <property type="match status" value="1"/>
</dbReference>
<dbReference type="PROSITE" id="PS50977">
    <property type="entry name" value="HTH_TETR_2"/>
    <property type="match status" value="1"/>
</dbReference>
<evidence type="ECO:0000259" key="5">
    <source>
        <dbReference type="PROSITE" id="PS50977"/>
    </source>
</evidence>
<dbReference type="Gene3D" id="1.10.10.60">
    <property type="entry name" value="Homeodomain-like"/>
    <property type="match status" value="1"/>
</dbReference>
<comment type="caution">
    <text evidence="6">The sequence shown here is derived from an EMBL/GenBank/DDBJ whole genome shotgun (WGS) entry which is preliminary data.</text>
</comment>
<keyword evidence="7" id="KW-1185">Reference proteome</keyword>
<evidence type="ECO:0000256" key="3">
    <source>
        <dbReference type="ARBA" id="ARBA00023163"/>
    </source>
</evidence>
<accession>A0A432W1L9</accession>
<dbReference type="InterPro" id="IPR011075">
    <property type="entry name" value="TetR_C"/>
</dbReference>
<name>A0A432W1L9_9GAMM</name>
<dbReference type="SUPFAM" id="SSF48498">
    <property type="entry name" value="Tetracyclin repressor-like, C-terminal domain"/>
    <property type="match status" value="1"/>
</dbReference>
<evidence type="ECO:0000256" key="1">
    <source>
        <dbReference type="ARBA" id="ARBA00023015"/>
    </source>
</evidence>
<protein>
    <submittedName>
        <fullName evidence="6">TetR family transcriptional regulator</fullName>
    </submittedName>
</protein>
<dbReference type="RefSeq" id="WP_126804647.1">
    <property type="nucleotide sequence ID" value="NZ_PIPL01000004.1"/>
</dbReference>